<gene>
    <name evidence="1" type="ORF">HYFRA_00000208</name>
</gene>
<sequence>MTNNTLIYNYLNTYKQTPLFKISGEEPSAHDLLNLQSTYFFHIAVLNEVAGNRKEPPNNPEDEYFKAVKKDNEVAGCWETYLSTLYKTPPENTGAYPFLQRWHQGFTDVYKSNFELEGKDQHAEREVRLLNQRLEALRQIKSEVLPNESSTGLNMNNNSSEELVNIMQLLGRRMKFNETCLAIEEVLIRIKKEYKDYEMKRAEEKEADFAAFKEVHYGSALE</sequence>
<dbReference type="AlphaFoldDB" id="A0A9N9L499"/>
<accession>A0A9N9L499</accession>
<comment type="caution">
    <text evidence="1">The sequence shown here is derived from an EMBL/GenBank/DDBJ whole genome shotgun (WGS) entry which is preliminary data.</text>
</comment>
<organism evidence="1 2">
    <name type="scientific">Hymenoscyphus fraxineus</name>
    <dbReference type="NCBI Taxonomy" id="746836"/>
    <lineage>
        <taxon>Eukaryota</taxon>
        <taxon>Fungi</taxon>
        <taxon>Dikarya</taxon>
        <taxon>Ascomycota</taxon>
        <taxon>Pezizomycotina</taxon>
        <taxon>Leotiomycetes</taxon>
        <taxon>Helotiales</taxon>
        <taxon>Helotiaceae</taxon>
        <taxon>Hymenoscyphus</taxon>
    </lineage>
</organism>
<dbReference type="EMBL" id="CAJVRL010000081">
    <property type="protein sequence ID" value="CAG8957868.1"/>
    <property type="molecule type" value="Genomic_DNA"/>
</dbReference>
<reference evidence="1" key="1">
    <citation type="submission" date="2021-07" db="EMBL/GenBank/DDBJ databases">
        <authorList>
            <person name="Durling M."/>
        </authorList>
    </citation>
    <scope>NUCLEOTIDE SEQUENCE</scope>
</reference>
<evidence type="ECO:0000313" key="1">
    <source>
        <dbReference type="EMBL" id="CAG8957868.1"/>
    </source>
</evidence>
<name>A0A9N9L499_9HELO</name>
<keyword evidence="2" id="KW-1185">Reference proteome</keyword>
<evidence type="ECO:0000313" key="2">
    <source>
        <dbReference type="Proteomes" id="UP000696280"/>
    </source>
</evidence>
<protein>
    <submittedName>
        <fullName evidence="1">Uncharacterized protein</fullName>
    </submittedName>
</protein>
<proteinExistence type="predicted"/>
<dbReference type="Proteomes" id="UP000696280">
    <property type="component" value="Unassembled WGS sequence"/>
</dbReference>